<dbReference type="SUPFAM" id="SSF55008">
    <property type="entry name" value="HMA, heavy metal-associated domain"/>
    <property type="match status" value="1"/>
</dbReference>
<evidence type="ECO:0000313" key="3">
    <source>
        <dbReference type="Proteomes" id="UP000016860"/>
    </source>
</evidence>
<dbReference type="CDD" id="cd00371">
    <property type="entry name" value="HMA"/>
    <property type="match status" value="1"/>
</dbReference>
<dbReference type="Gene3D" id="3.30.70.100">
    <property type="match status" value="1"/>
</dbReference>
<dbReference type="RefSeq" id="WP_020816491.1">
    <property type="nucleotide sequence ID" value="NZ_ATAY01000076.1"/>
</dbReference>
<dbReference type="STRING" id="1330534.L323_15280"/>
<protein>
    <submittedName>
        <fullName evidence="2">Heavy metal transporter</fullName>
    </submittedName>
</protein>
<feature type="domain" description="HMA" evidence="1">
    <location>
        <begin position="1"/>
        <end position="69"/>
    </location>
</feature>
<sequence length="72" mass="8220">MKKNYRLNDLGCANCASKMEREISKLEGINSVTVNFMMQKLTIDAVDESFDDIMTSVQKIIKKIEPDCTIKM</sequence>
<dbReference type="Proteomes" id="UP000016860">
    <property type="component" value="Unassembled WGS sequence"/>
</dbReference>
<dbReference type="EMBL" id="ATAY01000076">
    <property type="protein sequence ID" value="EPR10028.1"/>
    <property type="molecule type" value="Genomic_DNA"/>
</dbReference>
<evidence type="ECO:0000313" key="2">
    <source>
        <dbReference type="EMBL" id="EPR10028.1"/>
    </source>
</evidence>
<proteinExistence type="predicted"/>
<dbReference type="InterPro" id="IPR006121">
    <property type="entry name" value="HMA_dom"/>
</dbReference>
<dbReference type="InterPro" id="IPR036163">
    <property type="entry name" value="HMA_dom_sf"/>
</dbReference>
<name>U4R075_9FIRM</name>
<organism evidence="2 3">
    <name type="scientific">Ruminiclostridium papyrosolvens C7</name>
    <dbReference type="NCBI Taxonomy" id="1330534"/>
    <lineage>
        <taxon>Bacteria</taxon>
        <taxon>Bacillati</taxon>
        <taxon>Bacillota</taxon>
        <taxon>Clostridia</taxon>
        <taxon>Eubacteriales</taxon>
        <taxon>Oscillospiraceae</taxon>
        <taxon>Ruminiclostridium</taxon>
    </lineage>
</organism>
<dbReference type="PATRIC" id="fig|1330534.3.peg.3028"/>
<evidence type="ECO:0000259" key="1">
    <source>
        <dbReference type="PROSITE" id="PS50846"/>
    </source>
</evidence>
<comment type="caution">
    <text evidence="2">The sequence shown here is derived from an EMBL/GenBank/DDBJ whole genome shotgun (WGS) entry which is preliminary data.</text>
</comment>
<dbReference type="GO" id="GO:0046872">
    <property type="term" value="F:metal ion binding"/>
    <property type="evidence" value="ECO:0007669"/>
    <property type="project" value="InterPro"/>
</dbReference>
<accession>U4R075</accession>
<reference evidence="2 3" key="1">
    <citation type="journal article" date="2013" name="Genome Announc.">
        <title>Draft Genome Sequence of the Cellulolytic Bacterium Clostridium papyrosolvens C7 (ATCC 700395).</title>
        <authorList>
            <person name="Zepeda V."/>
            <person name="Dassa B."/>
            <person name="Borovok I."/>
            <person name="Lamed R."/>
            <person name="Bayer E.A."/>
            <person name="Cate J.H."/>
        </authorList>
    </citation>
    <scope>NUCLEOTIDE SEQUENCE [LARGE SCALE GENOMIC DNA]</scope>
    <source>
        <strain evidence="2 3">C7</strain>
    </source>
</reference>
<dbReference type="OrthoDB" id="7068874at2"/>
<dbReference type="PROSITE" id="PS50846">
    <property type="entry name" value="HMA_2"/>
    <property type="match status" value="1"/>
</dbReference>
<dbReference type="Pfam" id="PF00403">
    <property type="entry name" value="HMA"/>
    <property type="match status" value="1"/>
</dbReference>
<gene>
    <name evidence="2" type="ORF">L323_15280</name>
</gene>
<dbReference type="AlphaFoldDB" id="U4R075"/>